<dbReference type="CDD" id="cd01467">
    <property type="entry name" value="vWA_BatA_type"/>
    <property type="match status" value="1"/>
</dbReference>
<dbReference type="InterPro" id="IPR036465">
    <property type="entry name" value="vWFA_dom_sf"/>
</dbReference>
<feature type="transmembrane region" description="Helical" evidence="1">
    <location>
        <begin position="57"/>
        <end position="75"/>
    </location>
</feature>
<dbReference type="Proteomes" id="UP000245790">
    <property type="component" value="Unassembled WGS sequence"/>
</dbReference>
<gene>
    <name evidence="3" type="ORF">C8D97_103217</name>
</gene>
<comment type="caution">
    <text evidence="3">The sequence shown here is derived from an EMBL/GenBank/DDBJ whole genome shotgun (WGS) entry which is preliminary data.</text>
</comment>
<keyword evidence="1" id="KW-1133">Transmembrane helix</keyword>
<dbReference type="InterPro" id="IPR024163">
    <property type="entry name" value="Aerotolerance_reg_N"/>
</dbReference>
<dbReference type="EMBL" id="QGGU01000003">
    <property type="protein sequence ID" value="PWK53390.1"/>
    <property type="molecule type" value="Genomic_DNA"/>
</dbReference>
<feature type="transmembrane region" description="Helical" evidence="1">
    <location>
        <begin position="6"/>
        <end position="22"/>
    </location>
</feature>
<dbReference type="InterPro" id="IPR002035">
    <property type="entry name" value="VWF_A"/>
</dbReference>
<dbReference type="PANTHER" id="PTHR22550:SF18">
    <property type="entry name" value="VWFA DOMAIN-CONTAINING PROTEIN"/>
    <property type="match status" value="1"/>
</dbReference>
<dbReference type="PROSITE" id="PS50234">
    <property type="entry name" value="VWFA"/>
    <property type="match status" value="1"/>
</dbReference>
<organism evidence="3 4">
    <name type="scientific">Pleionea mediterranea</name>
    <dbReference type="NCBI Taxonomy" id="523701"/>
    <lineage>
        <taxon>Bacteria</taxon>
        <taxon>Pseudomonadati</taxon>
        <taxon>Pseudomonadota</taxon>
        <taxon>Gammaproteobacteria</taxon>
        <taxon>Oceanospirillales</taxon>
        <taxon>Pleioneaceae</taxon>
        <taxon>Pleionea</taxon>
    </lineage>
</organism>
<evidence type="ECO:0000313" key="3">
    <source>
        <dbReference type="EMBL" id="PWK53390.1"/>
    </source>
</evidence>
<dbReference type="Pfam" id="PF07584">
    <property type="entry name" value="BatA"/>
    <property type="match status" value="1"/>
</dbReference>
<dbReference type="OrthoDB" id="6206554at2"/>
<accession>A0A316G0S1</accession>
<dbReference type="SMART" id="SM00327">
    <property type="entry name" value="VWA"/>
    <property type="match status" value="1"/>
</dbReference>
<protein>
    <submittedName>
        <fullName evidence="3">Ca-activated chloride channel family protein</fullName>
    </submittedName>
</protein>
<dbReference type="Pfam" id="PF00092">
    <property type="entry name" value="VWA"/>
    <property type="match status" value="1"/>
</dbReference>
<keyword evidence="4" id="KW-1185">Reference proteome</keyword>
<keyword evidence="1" id="KW-0812">Transmembrane</keyword>
<keyword evidence="1" id="KW-0472">Membrane</keyword>
<dbReference type="SUPFAM" id="SSF53300">
    <property type="entry name" value="vWA-like"/>
    <property type="match status" value="1"/>
</dbReference>
<evidence type="ECO:0000256" key="1">
    <source>
        <dbReference type="SAM" id="Phobius"/>
    </source>
</evidence>
<proteinExistence type="predicted"/>
<name>A0A316G0S1_9GAMM</name>
<feature type="domain" description="VWFA" evidence="2">
    <location>
        <begin position="92"/>
        <end position="288"/>
    </location>
</feature>
<dbReference type="RefSeq" id="WP_109762609.1">
    <property type="nucleotide sequence ID" value="NZ_QGGU01000003.1"/>
</dbReference>
<dbReference type="InterPro" id="IPR050768">
    <property type="entry name" value="UPF0353/GerABKA_families"/>
</dbReference>
<dbReference type="InterPro" id="IPR033881">
    <property type="entry name" value="vWA_BatA_type"/>
</dbReference>
<evidence type="ECO:0000259" key="2">
    <source>
        <dbReference type="PROSITE" id="PS50234"/>
    </source>
</evidence>
<reference evidence="3 4" key="1">
    <citation type="submission" date="2018-05" db="EMBL/GenBank/DDBJ databases">
        <title>Genomic Encyclopedia of Type Strains, Phase IV (KMG-IV): sequencing the most valuable type-strain genomes for metagenomic binning, comparative biology and taxonomic classification.</title>
        <authorList>
            <person name="Goeker M."/>
        </authorList>
    </citation>
    <scope>NUCLEOTIDE SEQUENCE [LARGE SCALE GENOMIC DNA]</scope>
    <source>
        <strain evidence="3 4">DSM 25350</strain>
    </source>
</reference>
<dbReference type="Gene3D" id="3.40.50.410">
    <property type="entry name" value="von Willebrand factor, type A domain"/>
    <property type="match status" value="1"/>
</dbReference>
<sequence length="339" mass="38063">MFEFAWPYLLLLLPLPILFYWLQPKADDRQSTALRTSLFNRWQSIANKTTASTSKQLWHLLVSALIWTALIISVARPQWVGEPVDLPASGRDLMVSMDISGSMEARDLKLDGQQATRLVVVKNILSDFIEQREGDRLGLILFGENAYLQTPLTFDLKTISHMLMETEIGLAGASKTAIGDGIGLAVKRLKERPAQNRVLILLTDGQNNAGALEPIEAAKLAKHAGIKIYTIGVGADEMILNDALFGPRKVNPSEELDEETLTHIAKLTGGRYFRARDEQELKQIYTELNKLEPVEEDGNIYRPIKELYYIPLAMALLIYFLFYITALIIQRLPLRGGVQ</sequence>
<dbReference type="AlphaFoldDB" id="A0A316G0S1"/>
<dbReference type="PANTHER" id="PTHR22550">
    <property type="entry name" value="SPORE GERMINATION PROTEIN"/>
    <property type="match status" value="1"/>
</dbReference>
<feature type="transmembrane region" description="Helical" evidence="1">
    <location>
        <begin position="307"/>
        <end position="329"/>
    </location>
</feature>
<evidence type="ECO:0000313" key="4">
    <source>
        <dbReference type="Proteomes" id="UP000245790"/>
    </source>
</evidence>